<evidence type="ECO:0000313" key="5">
    <source>
        <dbReference type="Proteomes" id="UP000678499"/>
    </source>
</evidence>
<dbReference type="GO" id="GO:0005737">
    <property type="term" value="C:cytoplasm"/>
    <property type="evidence" value="ECO:0007669"/>
    <property type="project" value="UniProtKB-ARBA"/>
</dbReference>
<evidence type="ECO:0000256" key="2">
    <source>
        <dbReference type="SAM" id="MobiDB-lite"/>
    </source>
</evidence>
<feature type="region of interest" description="Disordered" evidence="2">
    <location>
        <begin position="861"/>
        <end position="881"/>
    </location>
</feature>
<dbReference type="Gene3D" id="3.30.420.10">
    <property type="entry name" value="Ribonuclease H-like superfamily/Ribonuclease H"/>
    <property type="match status" value="1"/>
</dbReference>
<evidence type="ECO:0000313" key="4">
    <source>
        <dbReference type="EMBL" id="CAD7279916.1"/>
    </source>
</evidence>
<dbReference type="GO" id="GO:0016887">
    <property type="term" value="F:ATP hydrolysis activity"/>
    <property type="evidence" value="ECO:0007669"/>
    <property type="project" value="InterPro"/>
</dbReference>
<reference evidence="4" key="1">
    <citation type="submission" date="2020-11" db="EMBL/GenBank/DDBJ databases">
        <authorList>
            <person name="Tran Van P."/>
        </authorList>
    </citation>
    <scope>NUCLEOTIDE SEQUENCE</scope>
</reference>
<evidence type="ECO:0000259" key="3">
    <source>
        <dbReference type="Pfam" id="PF01612"/>
    </source>
</evidence>
<keyword evidence="5" id="KW-1185">Reference proteome</keyword>
<sequence>MATGAFSKCVPDVRCCPKEVQQRMNQQIYFSGLENEFADRLFGQHIVQSMLPEVINRHLRKESPKKALVLSFHGCTGVGKSYVSRMIIDELFFRGLNSSYAHNFIGFRHFLPSGKEDDIRKYLQDRIRSSVSACPRSVFVFDEMEVVAEGVMDYLTPFLDFRGVVDDVDYRKAIFIFISNAGATEIRDLTVEHFEKGKSRDALKFSQFRDILEQAAYNEKGGLKDSVLLEKTLVDHFFPFLPLERRHVRECIKHEFDSNSVDYSEEDIEDVLSGVKFHPPETEAFSLNGCRSVYSLVEQQIAYKDEKRILKAQMLVRDHLTKSHRPHIDALTMLCIQDQATVLHDSVGAEMIKIVLDELERLMSGDRDFNVPFGVKKNAFNVFSSNRGSLYSSQVAVVFKMIPDKARFRRNISRLVSRRGYAKALRWIRALNLPLTYSVTKILLNLLVRGQLSEIRAYFDVSPVERAPFLKTVDKLLGMRYQERLQFLEDNKVRGLKFWSLTERNLSRAMVRLLPRNENDAKRILLDCPNMAKSKASRFFKDIIVKTFVHESMTVDKFASIILGRVAADKELAEIVINSLFDRDLWREAEVWMTIFGIRSTDLTRQLMRFKTLEDLELSAVASGNRVMNPLYDHGLNSKDIKVLRDSKDCEQLFDDILANFCTIGIDALWQPCQEKGRQNTLGVFQIATPSDVYVVDAIELYGSLSDAAAGKLKDILVSSEVRKLGFAMCVDLSRLGDLNPMLANSALIVQNFWDFKRLRDRGFEYLQQIYPDIMIEGPCRLRGSVNDIFELCTQRTLLKNDIVRCSDWSKRPLSDEELLYAGIKVRCLLDLEVAIRRDAEAKNFNLQECMENLASLKAPSRSRSKSRAASSRSSLSDCCD</sequence>
<dbReference type="GO" id="GO:0003676">
    <property type="term" value="F:nucleic acid binding"/>
    <property type="evidence" value="ECO:0007669"/>
    <property type="project" value="InterPro"/>
</dbReference>
<dbReference type="AlphaFoldDB" id="A0A7R9BSW0"/>
<dbReference type="PANTHER" id="PTHR10760:SF2">
    <property type="entry name" value="LD13476P-RELATED"/>
    <property type="match status" value="1"/>
</dbReference>
<dbReference type="InterPro" id="IPR002562">
    <property type="entry name" value="3'-5'_exonuclease_dom"/>
</dbReference>
<dbReference type="GO" id="GO:0005524">
    <property type="term" value="F:ATP binding"/>
    <property type="evidence" value="ECO:0007669"/>
    <property type="project" value="InterPro"/>
</dbReference>
<dbReference type="InterPro" id="IPR027417">
    <property type="entry name" value="P-loop_NTPase"/>
</dbReference>
<organism evidence="4">
    <name type="scientific">Notodromas monacha</name>
    <dbReference type="NCBI Taxonomy" id="399045"/>
    <lineage>
        <taxon>Eukaryota</taxon>
        <taxon>Metazoa</taxon>
        <taxon>Ecdysozoa</taxon>
        <taxon>Arthropoda</taxon>
        <taxon>Crustacea</taxon>
        <taxon>Oligostraca</taxon>
        <taxon>Ostracoda</taxon>
        <taxon>Podocopa</taxon>
        <taxon>Podocopida</taxon>
        <taxon>Cypridocopina</taxon>
        <taxon>Cypridoidea</taxon>
        <taxon>Cyprididae</taxon>
        <taxon>Notodromas</taxon>
    </lineage>
</organism>
<proteinExistence type="inferred from homology"/>
<dbReference type="EMBL" id="CAJPEX010001851">
    <property type="protein sequence ID" value="CAG0920068.1"/>
    <property type="molecule type" value="Genomic_DNA"/>
</dbReference>
<dbReference type="GO" id="GO:0006139">
    <property type="term" value="P:nucleobase-containing compound metabolic process"/>
    <property type="evidence" value="ECO:0007669"/>
    <property type="project" value="InterPro"/>
</dbReference>
<dbReference type="InterPro" id="IPR012337">
    <property type="entry name" value="RNaseH-like_sf"/>
</dbReference>
<accession>A0A7R9BSW0</accession>
<protein>
    <recommendedName>
        <fullName evidence="3">3'-5' exonuclease domain-containing protein</fullName>
    </recommendedName>
</protein>
<dbReference type="Pfam" id="PF06309">
    <property type="entry name" value="Torsin"/>
    <property type="match status" value="1"/>
</dbReference>
<feature type="compositionally biased region" description="Low complexity" evidence="2">
    <location>
        <begin position="868"/>
        <end position="881"/>
    </location>
</feature>
<feature type="domain" description="3'-5' exonuclease" evidence="3">
    <location>
        <begin position="648"/>
        <end position="837"/>
    </location>
</feature>
<dbReference type="InterPro" id="IPR036397">
    <property type="entry name" value="RNaseH_sf"/>
</dbReference>
<dbReference type="SUPFAM" id="SSF52540">
    <property type="entry name" value="P-loop containing nucleoside triphosphate hydrolases"/>
    <property type="match status" value="1"/>
</dbReference>
<dbReference type="SUPFAM" id="SSF53098">
    <property type="entry name" value="Ribonuclease H-like"/>
    <property type="match status" value="1"/>
</dbReference>
<dbReference type="InterPro" id="IPR010448">
    <property type="entry name" value="Torsin"/>
</dbReference>
<gene>
    <name evidence="4" type="ORF">NMOB1V02_LOCUS7580</name>
</gene>
<name>A0A7R9BSW0_9CRUS</name>
<dbReference type="PANTHER" id="PTHR10760">
    <property type="entry name" value="TORSIN"/>
    <property type="match status" value="1"/>
</dbReference>
<dbReference type="GO" id="GO:0008408">
    <property type="term" value="F:3'-5' exonuclease activity"/>
    <property type="evidence" value="ECO:0007669"/>
    <property type="project" value="InterPro"/>
</dbReference>
<dbReference type="GO" id="GO:0012505">
    <property type="term" value="C:endomembrane system"/>
    <property type="evidence" value="ECO:0007669"/>
    <property type="project" value="UniProtKB-ARBA"/>
</dbReference>
<dbReference type="Pfam" id="PF01612">
    <property type="entry name" value="DNA_pol_A_exo1"/>
    <property type="match status" value="1"/>
</dbReference>
<dbReference type="Gene3D" id="3.40.50.300">
    <property type="entry name" value="P-loop containing nucleotide triphosphate hydrolases"/>
    <property type="match status" value="1"/>
</dbReference>
<comment type="similarity">
    <text evidence="1">Belongs to the ClpA/ClpB family. Torsin subfamily.</text>
</comment>
<evidence type="ECO:0000256" key="1">
    <source>
        <dbReference type="ARBA" id="ARBA00006235"/>
    </source>
</evidence>
<dbReference type="OrthoDB" id="19623at2759"/>
<dbReference type="GO" id="GO:0071218">
    <property type="term" value="P:cellular response to misfolded protein"/>
    <property type="evidence" value="ECO:0007669"/>
    <property type="project" value="TreeGrafter"/>
</dbReference>
<dbReference type="Proteomes" id="UP000678499">
    <property type="component" value="Unassembled WGS sequence"/>
</dbReference>
<dbReference type="EMBL" id="OA883888">
    <property type="protein sequence ID" value="CAD7279916.1"/>
    <property type="molecule type" value="Genomic_DNA"/>
</dbReference>